<accession>A0AAP0E9T9</accession>
<dbReference type="AlphaFoldDB" id="A0AAP0E9T9"/>
<protein>
    <submittedName>
        <fullName evidence="1">Uncharacterized protein</fullName>
    </submittedName>
</protein>
<proteinExistence type="predicted"/>
<reference evidence="1 2" key="1">
    <citation type="submission" date="2024-01" db="EMBL/GenBank/DDBJ databases">
        <title>Genome assemblies of Stephania.</title>
        <authorList>
            <person name="Yang L."/>
        </authorList>
    </citation>
    <scope>NUCLEOTIDE SEQUENCE [LARGE SCALE GENOMIC DNA]</scope>
    <source>
        <strain evidence="1">YNDBR</strain>
        <tissue evidence="1">Leaf</tissue>
    </source>
</reference>
<dbReference type="Proteomes" id="UP001420932">
    <property type="component" value="Unassembled WGS sequence"/>
</dbReference>
<organism evidence="1 2">
    <name type="scientific">Stephania yunnanensis</name>
    <dbReference type="NCBI Taxonomy" id="152371"/>
    <lineage>
        <taxon>Eukaryota</taxon>
        <taxon>Viridiplantae</taxon>
        <taxon>Streptophyta</taxon>
        <taxon>Embryophyta</taxon>
        <taxon>Tracheophyta</taxon>
        <taxon>Spermatophyta</taxon>
        <taxon>Magnoliopsida</taxon>
        <taxon>Ranunculales</taxon>
        <taxon>Menispermaceae</taxon>
        <taxon>Menispermoideae</taxon>
        <taxon>Cissampelideae</taxon>
        <taxon>Stephania</taxon>
    </lineage>
</organism>
<name>A0AAP0E9T9_9MAGN</name>
<gene>
    <name evidence="1" type="ORF">Syun_029911</name>
</gene>
<keyword evidence="2" id="KW-1185">Reference proteome</keyword>
<dbReference type="EMBL" id="JBBNAF010000013">
    <property type="protein sequence ID" value="KAK9087517.1"/>
    <property type="molecule type" value="Genomic_DNA"/>
</dbReference>
<evidence type="ECO:0000313" key="1">
    <source>
        <dbReference type="EMBL" id="KAK9087517.1"/>
    </source>
</evidence>
<comment type="caution">
    <text evidence="1">The sequence shown here is derived from an EMBL/GenBank/DDBJ whole genome shotgun (WGS) entry which is preliminary data.</text>
</comment>
<evidence type="ECO:0000313" key="2">
    <source>
        <dbReference type="Proteomes" id="UP001420932"/>
    </source>
</evidence>
<sequence>MTIIDYHAYETTHRVYSSTSLKNVPIRSLTPSSTHYLHSQPEMHWKCQIEKLD</sequence>